<feature type="compositionally biased region" description="Pro residues" evidence="1">
    <location>
        <begin position="1"/>
        <end position="11"/>
    </location>
</feature>
<dbReference type="PANTHER" id="PTHR42999:SF1">
    <property type="entry name" value="PENTAPEPTIDE REPEAT-CONTAINING PROTEIN"/>
    <property type="match status" value="1"/>
</dbReference>
<organism evidence="2 3">
    <name type="scientific">Tenggerimyces flavus</name>
    <dbReference type="NCBI Taxonomy" id="1708749"/>
    <lineage>
        <taxon>Bacteria</taxon>
        <taxon>Bacillati</taxon>
        <taxon>Actinomycetota</taxon>
        <taxon>Actinomycetes</taxon>
        <taxon>Propionibacteriales</taxon>
        <taxon>Nocardioidaceae</taxon>
        <taxon>Tenggerimyces</taxon>
    </lineage>
</organism>
<dbReference type="InterPro" id="IPR001646">
    <property type="entry name" value="5peptide_repeat"/>
</dbReference>
<comment type="caution">
    <text evidence="2">The sequence shown here is derived from an EMBL/GenBank/DDBJ whole genome shotgun (WGS) entry which is preliminary data.</text>
</comment>
<proteinExistence type="predicted"/>
<evidence type="ECO:0000256" key="1">
    <source>
        <dbReference type="SAM" id="MobiDB-lite"/>
    </source>
</evidence>
<dbReference type="Proteomes" id="UP001595699">
    <property type="component" value="Unassembled WGS sequence"/>
</dbReference>
<dbReference type="Pfam" id="PF00805">
    <property type="entry name" value="Pentapeptide"/>
    <property type="match status" value="1"/>
</dbReference>
<dbReference type="InterPro" id="IPR052949">
    <property type="entry name" value="PA_immunity-related"/>
</dbReference>
<reference evidence="3" key="1">
    <citation type="journal article" date="2019" name="Int. J. Syst. Evol. Microbiol.">
        <title>The Global Catalogue of Microorganisms (GCM) 10K type strain sequencing project: providing services to taxonomists for standard genome sequencing and annotation.</title>
        <authorList>
            <consortium name="The Broad Institute Genomics Platform"/>
            <consortium name="The Broad Institute Genome Sequencing Center for Infectious Disease"/>
            <person name="Wu L."/>
            <person name="Ma J."/>
        </authorList>
    </citation>
    <scope>NUCLEOTIDE SEQUENCE [LARGE SCALE GENOMIC DNA]</scope>
    <source>
        <strain evidence="3">CGMCC 4.7241</strain>
    </source>
</reference>
<protein>
    <submittedName>
        <fullName evidence="2">Pentapeptide repeat-containing protein</fullName>
    </submittedName>
</protein>
<keyword evidence="3" id="KW-1185">Reference proteome</keyword>
<dbReference type="Pfam" id="PF13599">
    <property type="entry name" value="Pentapeptide_4"/>
    <property type="match status" value="1"/>
</dbReference>
<dbReference type="Gene3D" id="2.160.20.80">
    <property type="entry name" value="E3 ubiquitin-protein ligase SopA"/>
    <property type="match status" value="1"/>
</dbReference>
<dbReference type="EMBL" id="JBHRZH010000017">
    <property type="protein sequence ID" value="MFC3762960.1"/>
    <property type="molecule type" value="Genomic_DNA"/>
</dbReference>
<dbReference type="SUPFAM" id="SSF141571">
    <property type="entry name" value="Pentapeptide repeat-like"/>
    <property type="match status" value="1"/>
</dbReference>
<feature type="region of interest" description="Disordered" evidence="1">
    <location>
        <begin position="1"/>
        <end position="28"/>
    </location>
</feature>
<name>A0ABV7YGZ7_9ACTN</name>
<dbReference type="PANTHER" id="PTHR42999">
    <property type="entry name" value="ANTIBIOTIC RESISTANCE PROTEIN MCBG"/>
    <property type="match status" value="1"/>
</dbReference>
<gene>
    <name evidence="2" type="ORF">ACFOUW_19120</name>
</gene>
<evidence type="ECO:0000313" key="3">
    <source>
        <dbReference type="Proteomes" id="UP001595699"/>
    </source>
</evidence>
<dbReference type="RefSeq" id="WP_205119950.1">
    <property type="nucleotide sequence ID" value="NZ_JAFBCM010000001.1"/>
</dbReference>
<sequence length="231" mass="24755">MPPSLKPPVKPRLPRDLIPATLPEHQPEDDGHLHGLAFTDTHLADLDVHLLDVTECTFDQVDLSGSRLSKTTFADCRLQESDLANVQAIGSSIIRSELQGLRMTGLGFADGTIREVTFDRCRLDLSAFRFSTFSKTVFDGCSLRQADFGNADLRGVQFTSCDLTGAKFAQANLKGARLTNCVLDQIGNVENLAGATIDAADLVALSYALAGALGIVISEEAAGPRSAPRPE</sequence>
<evidence type="ECO:0000313" key="2">
    <source>
        <dbReference type="EMBL" id="MFC3762960.1"/>
    </source>
</evidence>
<accession>A0ABV7YGZ7</accession>